<comment type="catalytic activity">
    <reaction evidence="6">
        <text>a 1,3-diacyl-sn-glycerol + H2O = a 1-acyl-sn-glycerol + a fatty acid + H(+)</text>
        <dbReference type="Rhea" id="RHEA:38503"/>
        <dbReference type="ChEBI" id="CHEBI:15377"/>
        <dbReference type="ChEBI" id="CHEBI:15378"/>
        <dbReference type="ChEBI" id="CHEBI:28868"/>
        <dbReference type="ChEBI" id="CHEBI:64683"/>
        <dbReference type="ChEBI" id="CHEBI:77272"/>
    </reaction>
</comment>
<feature type="domain" description="AB hydrolase-1" evidence="13">
    <location>
        <begin position="62"/>
        <end position="356"/>
    </location>
</feature>
<evidence type="ECO:0000256" key="1">
    <source>
        <dbReference type="ARBA" id="ARBA00008645"/>
    </source>
</evidence>
<accession>A0A9N9SDI3</accession>
<evidence type="ECO:0000256" key="3">
    <source>
        <dbReference type="ARBA" id="ARBA00026104"/>
    </source>
</evidence>
<evidence type="ECO:0000256" key="5">
    <source>
        <dbReference type="ARBA" id="ARBA00043667"/>
    </source>
</evidence>
<evidence type="ECO:0000313" key="14">
    <source>
        <dbReference type="EMBL" id="CAG9815155.1"/>
    </source>
</evidence>
<evidence type="ECO:0000259" key="13">
    <source>
        <dbReference type="Pfam" id="PF00561"/>
    </source>
</evidence>
<proteinExistence type="inferred from homology"/>
<reference evidence="14" key="1">
    <citation type="submission" date="2022-01" db="EMBL/GenBank/DDBJ databases">
        <authorList>
            <person name="King R."/>
        </authorList>
    </citation>
    <scope>NUCLEOTIDE SEQUENCE</scope>
</reference>
<keyword evidence="15" id="KW-1185">Reference proteome</keyword>
<dbReference type="Pfam" id="PF00561">
    <property type="entry name" value="Abhydrolase_1"/>
    <property type="match status" value="1"/>
</dbReference>
<dbReference type="SUPFAM" id="SSF53474">
    <property type="entry name" value="alpha/beta-Hydrolases"/>
    <property type="match status" value="1"/>
</dbReference>
<dbReference type="AlphaFoldDB" id="A0A9N9SDI3"/>
<dbReference type="Proteomes" id="UP001153737">
    <property type="component" value="Chromosome 11"/>
</dbReference>
<evidence type="ECO:0000256" key="6">
    <source>
        <dbReference type="ARBA" id="ARBA00043742"/>
    </source>
</evidence>
<evidence type="ECO:0000256" key="8">
    <source>
        <dbReference type="ARBA" id="ARBA00048283"/>
    </source>
</evidence>
<evidence type="ECO:0000256" key="9">
    <source>
        <dbReference type="ARBA" id="ARBA00048504"/>
    </source>
</evidence>
<evidence type="ECO:0000256" key="4">
    <source>
        <dbReference type="ARBA" id="ARBA00042703"/>
    </source>
</evidence>
<comment type="catalytic activity">
    <reaction evidence="10">
        <text>1-octadecanoyl-2-(9Z-octadecenoyl)-sn-glycerol + H2O = 2-(9Z-octadecenoyl)-glycerol + octadecanoate + H(+)</text>
        <dbReference type="Rhea" id="RHEA:77103"/>
        <dbReference type="ChEBI" id="CHEBI:15377"/>
        <dbReference type="ChEBI" id="CHEBI:15378"/>
        <dbReference type="ChEBI" id="CHEBI:25629"/>
        <dbReference type="ChEBI" id="CHEBI:73990"/>
        <dbReference type="ChEBI" id="CHEBI:75468"/>
    </reaction>
</comment>
<dbReference type="Gene3D" id="3.40.50.1820">
    <property type="entry name" value="alpha/beta hydrolase"/>
    <property type="match status" value="1"/>
</dbReference>
<dbReference type="InterPro" id="IPR000073">
    <property type="entry name" value="AB_hydrolase_1"/>
</dbReference>
<dbReference type="PANTHER" id="PTHR46118:SF4">
    <property type="entry name" value="PROTEIN ABHD11"/>
    <property type="match status" value="1"/>
</dbReference>
<reference evidence="14" key="2">
    <citation type="submission" date="2022-10" db="EMBL/GenBank/DDBJ databases">
        <authorList>
            <consortium name="ENA_rothamsted_submissions"/>
            <consortium name="culmorum"/>
            <person name="King R."/>
        </authorList>
    </citation>
    <scope>NUCLEOTIDE SEQUENCE</scope>
</reference>
<evidence type="ECO:0000256" key="11">
    <source>
        <dbReference type="ARBA" id="ARBA00048919"/>
    </source>
</evidence>
<dbReference type="PRINTS" id="PR00412">
    <property type="entry name" value="EPOXHYDRLASE"/>
</dbReference>
<comment type="catalytic activity">
    <reaction evidence="8">
        <text>1-octadecanoyl-2-(4Z,7Z,10Z,13Z,16Z,19Z-docosahexaenoyl)-sn-glycerol + H2O = 2-(4Z,7Z,10Z,13Z,16Z,19Z-docosahexaenoyl)-glycerol + octadecanoate + H(+)</text>
        <dbReference type="Rhea" id="RHEA:77107"/>
        <dbReference type="ChEBI" id="CHEBI:15377"/>
        <dbReference type="ChEBI" id="CHEBI:15378"/>
        <dbReference type="ChEBI" id="CHEBI:25629"/>
        <dbReference type="ChEBI" id="CHEBI:77129"/>
        <dbReference type="ChEBI" id="CHEBI:186738"/>
    </reaction>
</comment>
<dbReference type="PRINTS" id="PR00111">
    <property type="entry name" value="ABHYDROLASE"/>
</dbReference>
<protein>
    <recommendedName>
        <fullName evidence="7">sn-1-specific diacylglycerol lipase ABHD11</fullName>
        <ecNumber evidence="3">3.1.1.116</ecNumber>
    </recommendedName>
    <alternativeName>
        <fullName evidence="4">Alpha/beta hydrolase domain-containing protein 11</fullName>
    </alternativeName>
</protein>
<comment type="similarity">
    <text evidence="1">Belongs to the AB hydrolase superfamily.</text>
</comment>
<dbReference type="GO" id="GO:0052689">
    <property type="term" value="F:carboxylic ester hydrolase activity"/>
    <property type="evidence" value="ECO:0007669"/>
    <property type="project" value="TreeGrafter"/>
</dbReference>
<evidence type="ECO:0000256" key="7">
    <source>
        <dbReference type="ARBA" id="ARBA00044064"/>
    </source>
</evidence>
<organism evidence="14 15">
    <name type="scientific">Phaedon cochleariae</name>
    <name type="common">Mustard beetle</name>
    <dbReference type="NCBI Taxonomy" id="80249"/>
    <lineage>
        <taxon>Eukaryota</taxon>
        <taxon>Metazoa</taxon>
        <taxon>Ecdysozoa</taxon>
        <taxon>Arthropoda</taxon>
        <taxon>Hexapoda</taxon>
        <taxon>Insecta</taxon>
        <taxon>Pterygota</taxon>
        <taxon>Neoptera</taxon>
        <taxon>Endopterygota</taxon>
        <taxon>Coleoptera</taxon>
        <taxon>Polyphaga</taxon>
        <taxon>Cucujiformia</taxon>
        <taxon>Chrysomeloidea</taxon>
        <taxon>Chrysomelidae</taxon>
        <taxon>Chrysomelinae</taxon>
        <taxon>Chrysomelini</taxon>
        <taxon>Phaedon</taxon>
    </lineage>
</organism>
<dbReference type="InterPro" id="IPR029058">
    <property type="entry name" value="AB_hydrolase_fold"/>
</dbReference>
<dbReference type="GO" id="GO:0005739">
    <property type="term" value="C:mitochondrion"/>
    <property type="evidence" value="ECO:0007669"/>
    <property type="project" value="TreeGrafter"/>
</dbReference>
<evidence type="ECO:0000313" key="15">
    <source>
        <dbReference type="Proteomes" id="UP001153737"/>
    </source>
</evidence>
<feature type="coiled-coil region" evidence="12">
    <location>
        <begin position="266"/>
        <end position="300"/>
    </location>
</feature>
<evidence type="ECO:0000256" key="10">
    <source>
        <dbReference type="ARBA" id="ARBA00048513"/>
    </source>
</evidence>
<comment type="catalytic activity">
    <reaction evidence="5">
        <text>a 1,2-diacyl-sn-glycerol + H2O = a 2-acylglycerol + a fatty acid + H(+)</text>
        <dbReference type="Rhea" id="RHEA:33275"/>
        <dbReference type="ChEBI" id="CHEBI:15377"/>
        <dbReference type="ChEBI" id="CHEBI:15378"/>
        <dbReference type="ChEBI" id="CHEBI:17389"/>
        <dbReference type="ChEBI" id="CHEBI:17815"/>
        <dbReference type="ChEBI" id="CHEBI:28868"/>
        <dbReference type="EC" id="3.1.1.116"/>
    </reaction>
</comment>
<evidence type="ECO:0000256" key="2">
    <source>
        <dbReference type="ARBA" id="ARBA00022801"/>
    </source>
</evidence>
<dbReference type="InterPro" id="IPR000639">
    <property type="entry name" value="Epox_hydrolase-like"/>
</dbReference>
<gene>
    <name evidence="14" type="ORF">PHAECO_LOCUS2566</name>
</gene>
<dbReference type="EMBL" id="OU896717">
    <property type="protein sequence ID" value="CAG9815155.1"/>
    <property type="molecule type" value="Genomic_DNA"/>
</dbReference>
<dbReference type="PANTHER" id="PTHR46118">
    <property type="entry name" value="PROTEIN ABHD11"/>
    <property type="match status" value="1"/>
</dbReference>
<keyword evidence="12" id="KW-0175">Coiled coil</keyword>
<comment type="catalytic activity">
    <reaction evidence="9">
        <text>1,2-didecanoylglycerol + H2O = decanoylglycerol + decanoate + H(+)</text>
        <dbReference type="Rhea" id="RHEA:48596"/>
        <dbReference type="ChEBI" id="CHEBI:11152"/>
        <dbReference type="ChEBI" id="CHEBI:15377"/>
        <dbReference type="ChEBI" id="CHEBI:15378"/>
        <dbReference type="ChEBI" id="CHEBI:27689"/>
        <dbReference type="ChEBI" id="CHEBI:90605"/>
    </reaction>
</comment>
<keyword evidence="2" id="KW-0378">Hydrolase</keyword>
<evidence type="ECO:0000256" key="12">
    <source>
        <dbReference type="SAM" id="Coils"/>
    </source>
</evidence>
<comment type="catalytic activity">
    <reaction evidence="11">
        <text>1-octadecanoyl-2-(5Z,8Z,11Z,14Z-eicosatetraenoyl)-sn-glycerol + H2O = 2-(5Z,8Z,11Z,14Z-eicosatetraenoyl)-glycerol + octadecanoate + H(+)</text>
        <dbReference type="Rhea" id="RHEA:38507"/>
        <dbReference type="ChEBI" id="CHEBI:15377"/>
        <dbReference type="ChEBI" id="CHEBI:15378"/>
        <dbReference type="ChEBI" id="CHEBI:25629"/>
        <dbReference type="ChEBI" id="CHEBI:52392"/>
        <dbReference type="ChEBI" id="CHEBI:75728"/>
    </reaction>
</comment>
<dbReference type="EC" id="3.1.1.116" evidence="3"/>
<sequence length="375" mass="43102">MFSRHHVKSLSRIMNQPVIIQSLKHKSSNRPHFSTDEDPLELAYASYEPTESYSKTNPEPTPLIVLHGYMASKNHWNSFCKKCHENTKSKVVAIDARNHGDSPHHSENSYDSLVVDVRRFMERMGLKKANFLGHSMGGRTAMLFALKYPELVEKLIVADISPISTSPELKQLPKLLYFIRKIEIPEKTSLAEARKLISQKIFTVLPNKQLVQFMLSNLVQKTQGRDFFKLMDFKLKKSAVPSIYEIETFKKRVPSSSYWELLNDTFAEKENENEIKRREIESLKSKLESKLEDLGKLQCAISSVHGVINSDPVQNVQVNVDCRKRKSDYPKIIRLFPNAELKYIEGAGHWLHSEKPAEFLKITLDFLNKTVPSSN</sequence>
<dbReference type="OrthoDB" id="8119704at2759"/>
<name>A0A9N9SDI3_PHACE</name>